<sequence>MSSSAIESFNNWVLEARRMPVMNLVDCLRSKIMVQMSNRREDSATWISEIGPVMDAKLKKRIEKGRAWRVQKSSTGVYEVKSMPAVLVDLEEGTCSCGSWQYNGFVCAYVATVNPWLTTLIHFTMLLLTSKLMKTKFIQFLLWIFLTSLKELLVKSNHREIRGLREDHV</sequence>
<proteinExistence type="predicted"/>
<protein>
    <submittedName>
        <fullName evidence="1">Uncharacterized protein</fullName>
    </submittedName>
</protein>
<accession>A0ACB7XZE6</accession>
<dbReference type="Proteomes" id="UP000828048">
    <property type="component" value="Chromosome 5"/>
</dbReference>
<organism evidence="1 2">
    <name type="scientific">Vaccinium darrowii</name>
    <dbReference type="NCBI Taxonomy" id="229202"/>
    <lineage>
        <taxon>Eukaryota</taxon>
        <taxon>Viridiplantae</taxon>
        <taxon>Streptophyta</taxon>
        <taxon>Embryophyta</taxon>
        <taxon>Tracheophyta</taxon>
        <taxon>Spermatophyta</taxon>
        <taxon>Magnoliopsida</taxon>
        <taxon>eudicotyledons</taxon>
        <taxon>Gunneridae</taxon>
        <taxon>Pentapetalae</taxon>
        <taxon>asterids</taxon>
        <taxon>Ericales</taxon>
        <taxon>Ericaceae</taxon>
        <taxon>Vaccinioideae</taxon>
        <taxon>Vaccinieae</taxon>
        <taxon>Vaccinium</taxon>
    </lineage>
</organism>
<comment type="caution">
    <text evidence="1">The sequence shown here is derived from an EMBL/GenBank/DDBJ whole genome shotgun (WGS) entry which is preliminary data.</text>
</comment>
<gene>
    <name evidence="1" type="ORF">Vadar_014929</name>
</gene>
<evidence type="ECO:0000313" key="2">
    <source>
        <dbReference type="Proteomes" id="UP000828048"/>
    </source>
</evidence>
<name>A0ACB7XZE6_9ERIC</name>
<dbReference type="EMBL" id="CM037155">
    <property type="protein sequence ID" value="KAH7846521.1"/>
    <property type="molecule type" value="Genomic_DNA"/>
</dbReference>
<keyword evidence="2" id="KW-1185">Reference proteome</keyword>
<reference evidence="1 2" key="1">
    <citation type="journal article" date="2021" name="Hortic Res">
        <title>High-quality reference genome and annotation aids understanding of berry development for evergreen blueberry (Vaccinium darrowii).</title>
        <authorList>
            <person name="Yu J."/>
            <person name="Hulse-Kemp A.M."/>
            <person name="Babiker E."/>
            <person name="Staton M."/>
        </authorList>
    </citation>
    <scope>NUCLEOTIDE SEQUENCE [LARGE SCALE GENOMIC DNA]</scope>
    <source>
        <strain evidence="2">cv. NJ 8807/NJ 8810</strain>
        <tissue evidence="1">Young leaf</tissue>
    </source>
</reference>
<evidence type="ECO:0000313" key="1">
    <source>
        <dbReference type="EMBL" id="KAH7846521.1"/>
    </source>
</evidence>